<dbReference type="EMBL" id="CP042469">
    <property type="protein sequence ID" value="QOX62259.1"/>
    <property type="molecule type" value="Genomic_DNA"/>
</dbReference>
<reference evidence="1" key="1">
    <citation type="submission" date="2019-08" db="EMBL/GenBank/DDBJ databases">
        <title>Genome sequence of Clostridiales bacterium MT110.</title>
        <authorList>
            <person name="Cao J."/>
        </authorList>
    </citation>
    <scope>NUCLEOTIDE SEQUENCE</scope>
    <source>
        <strain evidence="1">MT110</strain>
    </source>
</reference>
<name>A0ACD1A7A1_9FIRM</name>
<evidence type="ECO:0000313" key="2">
    <source>
        <dbReference type="Proteomes" id="UP000594014"/>
    </source>
</evidence>
<evidence type="ECO:0000313" key="1">
    <source>
        <dbReference type="EMBL" id="QOX62259.1"/>
    </source>
</evidence>
<proteinExistence type="predicted"/>
<sequence length="302" mass="34632">MDIKMVNSFVQVARLKSFSKAAQILYITQTGVSHHIGVLEEELGVKLLYRDKKSVALTAAGEFFLQESHRLISQYENAVEKTRGIAQGDYGTLKIGFFSMFDRERISLVLTDYHQKFPKIKISLSQCSYRDLSWNLLNNVLDIGFSSDLVSEELQELKVYQAYPKLCVNRNHPLADKEIVHLKDLKGERIIVFNKNKEQKEYCEGYNQKEKDGLQVDQSLLVESMEDAMMLVNNNSGISFLPELFSFVNPEKIVFIDQSVVNAPFAINAYWMKDNVNPVLGVFVNEIKKRYGVYRSDAEEIC</sequence>
<keyword evidence="2" id="KW-1185">Reference proteome</keyword>
<dbReference type="Proteomes" id="UP000594014">
    <property type="component" value="Chromosome"/>
</dbReference>
<protein>
    <submittedName>
        <fullName evidence="1">LysR family transcriptional regulator</fullName>
    </submittedName>
</protein>
<accession>A0ACD1A7A1</accession>
<gene>
    <name evidence="1" type="ORF">FRZ06_02245</name>
</gene>
<organism evidence="1 2">
    <name type="scientific">Anoxybacterium hadale</name>
    <dbReference type="NCBI Taxonomy" id="3408580"/>
    <lineage>
        <taxon>Bacteria</taxon>
        <taxon>Bacillati</taxon>
        <taxon>Bacillota</taxon>
        <taxon>Clostridia</taxon>
        <taxon>Peptostreptococcales</taxon>
        <taxon>Anaerovoracaceae</taxon>
        <taxon>Anoxybacterium</taxon>
    </lineage>
</organism>